<keyword evidence="5 9" id="KW-0560">Oxidoreductase</keyword>
<dbReference type="AlphaFoldDB" id="A0A0S4M2U9"/>
<dbReference type="GO" id="GO:0004318">
    <property type="term" value="F:enoyl-[acyl-carrier-protein] reductase (NADH) activity"/>
    <property type="evidence" value="ECO:0007669"/>
    <property type="project" value="UniProtKB-EC"/>
</dbReference>
<dbReference type="GO" id="GO:0006633">
    <property type="term" value="P:fatty acid biosynthetic process"/>
    <property type="evidence" value="ECO:0007669"/>
    <property type="project" value="UniProtKB-UniPathway"/>
</dbReference>
<dbReference type="Gene3D" id="3.40.50.720">
    <property type="entry name" value="NAD(P)-binding Rossmann-like Domain"/>
    <property type="match status" value="1"/>
</dbReference>
<feature type="binding site" evidence="12">
    <location>
        <position position="40"/>
    </location>
    <ligand>
        <name>NAD(+)</name>
        <dbReference type="ChEBI" id="CHEBI:57540"/>
    </ligand>
</feature>
<feature type="binding site" evidence="12">
    <location>
        <position position="92"/>
    </location>
    <ligand>
        <name>NAD(+)</name>
        <dbReference type="ChEBI" id="CHEBI:57540"/>
    </ligand>
</feature>
<dbReference type="EMBL" id="LN906597">
    <property type="protein sequence ID" value="CUT18014.1"/>
    <property type="molecule type" value="Genomic_DNA"/>
</dbReference>
<evidence type="ECO:0000256" key="9">
    <source>
        <dbReference type="PIRNR" id="PIRNR000094"/>
    </source>
</evidence>
<dbReference type="SUPFAM" id="SSF51735">
    <property type="entry name" value="NAD(P)-binding Rossmann-fold domains"/>
    <property type="match status" value="1"/>
</dbReference>
<comment type="catalytic activity">
    <reaction evidence="9">
        <text>a 2,3-saturated acyl-[ACP] + NAD(+) = a (2E)-enoyl-[ACP] + NADH + H(+)</text>
        <dbReference type="Rhea" id="RHEA:10240"/>
        <dbReference type="Rhea" id="RHEA-COMP:9925"/>
        <dbReference type="Rhea" id="RHEA-COMP:9926"/>
        <dbReference type="ChEBI" id="CHEBI:15378"/>
        <dbReference type="ChEBI" id="CHEBI:57540"/>
        <dbReference type="ChEBI" id="CHEBI:57945"/>
        <dbReference type="ChEBI" id="CHEBI:78784"/>
        <dbReference type="ChEBI" id="CHEBI:78785"/>
        <dbReference type="EC" id="1.3.1.9"/>
    </reaction>
</comment>
<keyword evidence="7" id="KW-0443">Lipid metabolism</keyword>
<proteinExistence type="inferred from homology"/>
<evidence type="ECO:0000313" key="14">
    <source>
        <dbReference type="Proteomes" id="UP000198651"/>
    </source>
</evidence>
<evidence type="ECO:0000256" key="1">
    <source>
        <dbReference type="ARBA" id="ARBA00005194"/>
    </source>
</evidence>
<evidence type="ECO:0000256" key="5">
    <source>
        <dbReference type="ARBA" id="ARBA00023002"/>
    </source>
</evidence>
<evidence type="ECO:0000256" key="3">
    <source>
        <dbReference type="ARBA" id="ARBA00022516"/>
    </source>
</evidence>
<evidence type="ECO:0000256" key="4">
    <source>
        <dbReference type="ARBA" id="ARBA00022832"/>
    </source>
</evidence>
<comment type="pathway">
    <text evidence="1">Lipid metabolism; fatty acid biosynthesis.</text>
</comment>
<dbReference type="EC" id="1.3.1.9" evidence="9"/>
<evidence type="ECO:0000256" key="10">
    <source>
        <dbReference type="PIRSR" id="PIRSR000094-1"/>
    </source>
</evidence>
<dbReference type="Proteomes" id="UP000198651">
    <property type="component" value="Chromosome I"/>
</dbReference>
<name>A0A0S4M2U9_9BURK</name>
<dbReference type="PIRSF" id="PIRSF000094">
    <property type="entry name" value="Enoyl-ACP_rdct"/>
    <property type="match status" value="1"/>
</dbReference>
<dbReference type="InterPro" id="IPR036291">
    <property type="entry name" value="NAD(P)-bd_dom_sf"/>
</dbReference>
<dbReference type="PRINTS" id="PR00081">
    <property type="entry name" value="GDHRDH"/>
</dbReference>
<feature type="active site" description="Proton acceptor" evidence="10">
    <location>
        <position position="148"/>
    </location>
</feature>
<evidence type="ECO:0000256" key="6">
    <source>
        <dbReference type="ARBA" id="ARBA00023027"/>
    </source>
</evidence>
<accession>A0A0S4M2U9</accession>
<feature type="binding site" evidence="11">
    <location>
        <position position="95"/>
    </location>
    <ligand>
        <name>substrate</name>
    </ligand>
</feature>
<evidence type="ECO:0000256" key="12">
    <source>
        <dbReference type="PIRSR" id="PIRSR000094-3"/>
    </source>
</evidence>
<feature type="active site" description="Proton acceptor" evidence="10">
    <location>
        <position position="158"/>
    </location>
</feature>
<gene>
    <name evidence="13" type="primary">fabI</name>
    <name evidence="13" type="ORF">Ark11_1204</name>
</gene>
<keyword evidence="3 9" id="KW-0444">Lipid biosynthesis</keyword>
<evidence type="ECO:0000256" key="11">
    <source>
        <dbReference type="PIRSR" id="PIRSR000094-2"/>
    </source>
</evidence>
<feature type="binding site" evidence="12">
    <location>
        <begin position="194"/>
        <end position="198"/>
    </location>
    <ligand>
        <name>NAD(+)</name>
        <dbReference type="ChEBI" id="CHEBI:57540"/>
    </ligand>
</feature>
<keyword evidence="14" id="KW-1185">Reference proteome</keyword>
<feature type="binding site" evidence="12">
    <location>
        <begin position="64"/>
        <end position="65"/>
    </location>
    <ligand>
        <name>NAD(+)</name>
        <dbReference type="ChEBI" id="CHEBI:57540"/>
    </ligand>
</feature>
<dbReference type="PANTHER" id="PTHR43159">
    <property type="entry name" value="ENOYL-[ACYL-CARRIER-PROTEIN] REDUCTASE"/>
    <property type="match status" value="1"/>
</dbReference>
<dbReference type="Pfam" id="PF13561">
    <property type="entry name" value="adh_short_C2"/>
    <property type="match status" value="1"/>
</dbReference>
<dbReference type="PANTHER" id="PTHR43159:SF2">
    <property type="entry name" value="ENOYL-[ACYL-CARRIER-PROTEIN] REDUCTASE [NADH], CHLOROPLASTIC"/>
    <property type="match status" value="1"/>
</dbReference>
<keyword evidence="6 9" id="KW-0520">NAD</keyword>
<dbReference type="PATRIC" id="fig|1561003.3.peg.1238"/>
<dbReference type="OrthoDB" id="9803628at2"/>
<protein>
    <recommendedName>
        <fullName evidence="9">Enoyl-[acyl-carrier-protein] reductase [NADH]</fullName>
        <ecNumber evidence="9">1.3.1.9</ecNumber>
    </recommendedName>
</protein>
<evidence type="ECO:0000313" key="13">
    <source>
        <dbReference type="EMBL" id="CUT18014.1"/>
    </source>
</evidence>
<dbReference type="UniPathway" id="UPA00094"/>
<evidence type="ECO:0000256" key="2">
    <source>
        <dbReference type="ARBA" id="ARBA00009233"/>
    </source>
</evidence>
<dbReference type="Gene3D" id="1.10.8.400">
    <property type="entry name" value="Enoyl acyl carrier protein reductase"/>
    <property type="match status" value="1"/>
</dbReference>
<reference evidence="14" key="1">
    <citation type="submission" date="2015-11" db="EMBL/GenBank/DDBJ databases">
        <authorList>
            <person name="Seth-Smith H.M.B."/>
        </authorList>
    </citation>
    <scope>NUCLEOTIDE SEQUENCE [LARGE SCALE GENOMIC DNA]</scope>
    <source>
        <strain evidence="14">2013Ark11</strain>
    </source>
</reference>
<keyword evidence="8 9" id="KW-0275">Fatty acid biosynthesis</keyword>
<feature type="binding site" evidence="12">
    <location>
        <position position="13"/>
    </location>
    <ligand>
        <name>NAD(+)</name>
        <dbReference type="ChEBI" id="CHEBI:57540"/>
    </ligand>
</feature>
<sequence length="259" mass="27828">MSLLASKKILITGILSRKSIAYGIAKKCRDMGADLILTYQSDRFEERLREIAHDLGGAQTFPCDVTDEEQVSALSNRISRDNPHVDGLVHSIAYAPRESISGSFLEGCTRESFRVAHDVSSYSLIALTNALLPLMNKCDGSSVVALTYLGSNRAVPNYNTMGLAKASLEAAIRYIASEVGRINIRVNGISAGPIKTVAASGIEGFSNILKSFSEQSPLRRNVTLEDVGGAAGFLLSQLSSGITGEMIYVDCGYRNIVSI</sequence>
<dbReference type="InterPro" id="IPR002347">
    <property type="entry name" value="SDR_fam"/>
</dbReference>
<dbReference type="FunFam" id="1.10.8.400:FF:000001">
    <property type="entry name" value="Enoyl-[acyl-carrier-protein] reductase [NADH]"/>
    <property type="match status" value="1"/>
</dbReference>
<organism evidence="13 14">
    <name type="scientific">Candidatus Ichthyocystis hellenicum</name>
    <dbReference type="NCBI Taxonomy" id="1561003"/>
    <lineage>
        <taxon>Bacteria</taxon>
        <taxon>Pseudomonadati</taxon>
        <taxon>Pseudomonadota</taxon>
        <taxon>Betaproteobacteria</taxon>
        <taxon>Burkholderiales</taxon>
        <taxon>Candidatus Ichthyocystis</taxon>
    </lineage>
</organism>
<dbReference type="STRING" id="1561003.Ark11_1204"/>
<dbReference type="CDD" id="cd05372">
    <property type="entry name" value="ENR_SDR"/>
    <property type="match status" value="1"/>
</dbReference>
<dbReference type="InterPro" id="IPR014358">
    <property type="entry name" value="Enoyl-ACP_Rdtase_NADH"/>
</dbReference>
<feature type="binding site" evidence="12">
    <location>
        <position position="165"/>
    </location>
    <ligand>
        <name>NAD(+)</name>
        <dbReference type="ChEBI" id="CHEBI:57540"/>
    </ligand>
</feature>
<keyword evidence="4" id="KW-0276">Fatty acid metabolism</keyword>
<evidence type="ECO:0000256" key="7">
    <source>
        <dbReference type="ARBA" id="ARBA00023098"/>
    </source>
</evidence>
<dbReference type="FunFam" id="3.40.50.720:FF:000054">
    <property type="entry name" value="Enoyl-[acyl-carrier-protein] reductase [NADH]"/>
    <property type="match status" value="1"/>
</dbReference>
<feature type="binding site" evidence="12">
    <location>
        <begin position="19"/>
        <end position="20"/>
    </location>
    <ligand>
        <name>NAD(+)</name>
        <dbReference type="ChEBI" id="CHEBI:57540"/>
    </ligand>
</feature>
<evidence type="ECO:0000256" key="8">
    <source>
        <dbReference type="ARBA" id="ARBA00023160"/>
    </source>
</evidence>
<comment type="similarity">
    <text evidence="2 9">Belongs to the short-chain dehydrogenases/reductases (SDR) family. FabI subfamily.</text>
</comment>